<dbReference type="InterPro" id="IPR029058">
    <property type="entry name" value="AB_hydrolase_fold"/>
</dbReference>
<dbReference type="NCBIfam" id="TIGR02427">
    <property type="entry name" value="protocat_pcaD"/>
    <property type="match status" value="1"/>
</dbReference>
<accession>A0A096AB58</accession>
<feature type="domain" description="AB hydrolase-1" evidence="1">
    <location>
        <begin position="16"/>
        <end position="122"/>
    </location>
</feature>
<dbReference type="SUPFAM" id="SSF53474">
    <property type="entry name" value="alpha/beta-Hydrolases"/>
    <property type="match status" value="1"/>
</dbReference>
<dbReference type="AlphaFoldDB" id="A0A096AB58"/>
<gene>
    <name evidence="2" type="ORF">HMPREF1650_02640</name>
</gene>
<dbReference type="RefSeq" id="WP_035120509.1">
    <property type="nucleotide sequence ID" value="NZ_JRNE01000026.1"/>
</dbReference>
<dbReference type="ESTHER" id="9cory-a0a096ab58">
    <property type="family name" value="Carboxymethylbutenolide_lactonase"/>
</dbReference>
<dbReference type="GO" id="GO:0042952">
    <property type="term" value="P:beta-ketoadipate pathway"/>
    <property type="evidence" value="ECO:0007669"/>
    <property type="project" value="InterPro"/>
</dbReference>
<dbReference type="Gene3D" id="3.40.50.1820">
    <property type="entry name" value="alpha/beta hydrolase"/>
    <property type="match status" value="1"/>
</dbReference>
<proteinExistence type="predicted"/>
<dbReference type="eggNOG" id="COG0596">
    <property type="taxonomic scope" value="Bacteria"/>
</dbReference>
<evidence type="ECO:0000313" key="3">
    <source>
        <dbReference type="Proteomes" id="UP000029548"/>
    </source>
</evidence>
<dbReference type="InterPro" id="IPR050266">
    <property type="entry name" value="AB_hydrolase_sf"/>
</dbReference>
<dbReference type="InterPro" id="IPR026968">
    <property type="entry name" value="PcaD/CatD"/>
</dbReference>
<dbReference type="Proteomes" id="UP000029548">
    <property type="component" value="Unassembled WGS sequence"/>
</dbReference>
<name>A0A096AB58_9CORY</name>
<organism evidence="2 3">
    <name type="scientific">Corynebacterium freneyi DNF00450</name>
    <dbReference type="NCBI Taxonomy" id="1287475"/>
    <lineage>
        <taxon>Bacteria</taxon>
        <taxon>Bacillati</taxon>
        <taxon>Actinomycetota</taxon>
        <taxon>Actinomycetes</taxon>
        <taxon>Mycobacteriales</taxon>
        <taxon>Corynebacteriaceae</taxon>
        <taxon>Corynebacterium</taxon>
    </lineage>
</organism>
<dbReference type="PANTHER" id="PTHR43798">
    <property type="entry name" value="MONOACYLGLYCEROL LIPASE"/>
    <property type="match status" value="1"/>
</dbReference>
<sequence>MILHHVEFGAEHGGDPVVFLGSIASTTDMWLPQLDALSATRRVIALDHRGHGQSPDPDVEPGDTTFDSLADDVLSTLDSLGVDAFEVVGLSLGGALAQYLAATSDRVQKAAFLCTAAYFGGPDKWHPRAELTRAEGMGPMVDGVVGLWFTPEFHESNPATTEFHRRMILSTRGVGYASCSDALARWDFRDRLGEITCPVLVLAGAEDESTPPSALQAIADGVGSDARYVEVSPGAHVPTIEAPEQVNAALLDFFA</sequence>
<protein>
    <submittedName>
        <fullName evidence="2">3-oxoadipate enol-lactonase</fullName>
    </submittedName>
</protein>
<comment type="caution">
    <text evidence="2">The sequence shown here is derived from an EMBL/GenBank/DDBJ whole genome shotgun (WGS) entry which is preliminary data.</text>
</comment>
<evidence type="ECO:0000259" key="1">
    <source>
        <dbReference type="Pfam" id="PF00561"/>
    </source>
</evidence>
<dbReference type="GO" id="GO:0047570">
    <property type="term" value="F:3-oxoadipate enol-lactonase activity"/>
    <property type="evidence" value="ECO:0007669"/>
    <property type="project" value="InterPro"/>
</dbReference>
<dbReference type="PRINTS" id="PR00111">
    <property type="entry name" value="ABHYDROLASE"/>
</dbReference>
<evidence type="ECO:0000313" key="2">
    <source>
        <dbReference type="EMBL" id="KGF18154.1"/>
    </source>
</evidence>
<dbReference type="InterPro" id="IPR000073">
    <property type="entry name" value="AB_hydrolase_1"/>
</dbReference>
<dbReference type="Pfam" id="PF00561">
    <property type="entry name" value="Abhydrolase_1"/>
    <property type="match status" value="1"/>
</dbReference>
<reference evidence="2 3" key="1">
    <citation type="submission" date="2014-07" db="EMBL/GenBank/DDBJ databases">
        <authorList>
            <person name="McCorrison J."/>
            <person name="Sanka R."/>
            <person name="Torralba M."/>
            <person name="Gillis M."/>
            <person name="Haft D.H."/>
            <person name="Methe B."/>
            <person name="Sutton G."/>
            <person name="Nelson K.E."/>
        </authorList>
    </citation>
    <scope>NUCLEOTIDE SEQUENCE [LARGE SCALE GENOMIC DNA]</scope>
    <source>
        <strain evidence="2 3">DNF00450</strain>
    </source>
</reference>
<dbReference type="EMBL" id="JRNE01000026">
    <property type="protein sequence ID" value="KGF18154.1"/>
    <property type="molecule type" value="Genomic_DNA"/>
</dbReference>